<keyword evidence="4" id="KW-1185">Reference proteome</keyword>
<comment type="similarity">
    <text evidence="1">Belongs to the UPF0145 family.</text>
</comment>
<dbReference type="EMBL" id="JAAFYZ010000093">
    <property type="protein sequence ID" value="MBS2550144.1"/>
    <property type="molecule type" value="Genomic_DNA"/>
</dbReference>
<dbReference type="Proteomes" id="UP000730482">
    <property type="component" value="Unassembled WGS sequence"/>
</dbReference>
<sequence length="275" mass="29988">MAQQNGPISQQPQALPESARGRLAQSQQGRPCFTSDLSVNEFVLATQAGFVPAGLVMGTSIYHIGLQPARWNTSQELTVLTQAMYTARELAMARMEAEADMLGADGVIGVEVRARRYAFSSEIMEFVAIGTAVKAENTNVSLRTPAGRPFTSHLSGQDFWTLWQHGWVPRALVLGTCVYHVAHLTFRQTLQAAGQNQELGTYTQAVYDAREIAMGRMQYEGTQVGADGIVGVEVRENDWVWGEHGIEFFAMGTAVSRLHPDAAPVSPQMTMPLSG</sequence>
<dbReference type="InterPro" id="IPR002765">
    <property type="entry name" value="UPF0145_YbjQ-like"/>
</dbReference>
<evidence type="ECO:0000256" key="1">
    <source>
        <dbReference type="ARBA" id="ARBA00010751"/>
    </source>
</evidence>
<dbReference type="SUPFAM" id="SSF117782">
    <property type="entry name" value="YbjQ-like"/>
    <property type="match status" value="2"/>
</dbReference>
<feature type="compositionally biased region" description="Polar residues" evidence="2">
    <location>
        <begin position="1"/>
        <end position="13"/>
    </location>
</feature>
<dbReference type="PANTHER" id="PTHR34068">
    <property type="entry name" value="UPF0145 PROTEIN YBJQ"/>
    <property type="match status" value="1"/>
</dbReference>
<evidence type="ECO:0000313" key="3">
    <source>
        <dbReference type="EMBL" id="MBS2550144.1"/>
    </source>
</evidence>
<dbReference type="InterPro" id="IPR035439">
    <property type="entry name" value="UPF0145_dom_sf"/>
</dbReference>
<feature type="region of interest" description="Disordered" evidence="2">
    <location>
        <begin position="1"/>
        <end position="27"/>
    </location>
</feature>
<dbReference type="Pfam" id="PF01906">
    <property type="entry name" value="YbjQ_1"/>
    <property type="match status" value="2"/>
</dbReference>
<dbReference type="PANTHER" id="PTHR34068:SF2">
    <property type="entry name" value="UPF0145 PROTEIN SCO3412"/>
    <property type="match status" value="1"/>
</dbReference>
<evidence type="ECO:0000256" key="2">
    <source>
        <dbReference type="SAM" id="MobiDB-lite"/>
    </source>
</evidence>
<gene>
    <name evidence="3" type="ORF">KGQ19_25075</name>
</gene>
<accession>A0ABS5KVW9</accession>
<comment type="caution">
    <text evidence="3">The sequence shown here is derived from an EMBL/GenBank/DDBJ whole genome shotgun (WGS) entry which is preliminary data.</text>
</comment>
<organism evidence="3 4">
    <name type="scientific">Catenulispora pinistramenti</name>
    <dbReference type="NCBI Taxonomy" id="2705254"/>
    <lineage>
        <taxon>Bacteria</taxon>
        <taxon>Bacillati</taxon>
        <taxon>Actinomycetota</taxon>
        <taxon>Actinomycetes</taxon>
        <taxon>Catenulisporales</taxon>
        <taxon>Catenulisporaceae</taxon>
        <taxon>Catenulispora</taxon>
    </lineage>
</organism>
<dbReference type="Gene3D" id="3.30.110.70">
    <property type="entry name" value="Hypothetical protein apc22750. Chain B"/>
    <property type="match status" value="2"/>
</dbReference>
<reference evidence="3 4" key="1">
    <citation type="submission" date="2020-02" db="EMBL/GenBank/DDBJ databases">
        <title>Acidophilic actinobacteria isolated from forest soil.</title>
        <authorList>
            <person name="Golinska P."/>
        </authorList>
    </citation>
    <scope>NUCLEOTIDE SEQUENCE [LARGE SCALE GENOMIC DNA]</scope>
    <source>
        <strain evidence="3 4">NL8</strain>
    </source>
</reference>
<proteinExistence type="inferred from homology"/>
<evidence type="ECO:0000313" key="4">
    <source>
        <dbReference type="Proteomes" id="UP000730482"/>
    </source>
</evidence>
<protein>
    <submittedName>
        <fullName evidence="3">Heavy metal-binding domain-containing protein</fullName>
    </submittedName>
</protein>
<name>A0ABS5KVW9_9ACTN</name>
<dbReference type="RefSeq" id="WP_212012374.1">
    <property type="nucleotide sequence ID" value="NZ_JAAFYZ010000093.1"/>
</dbReference>